<evidence type="ECO:0000256" key="14">
    <source>
        <dbReference type="ARBA" id="ARBA00023180"/>
    </source>
</evidence>
<dbReference type="InterPro" id="IPR007484">
    <property type="entry name" value="Peptidase_M28"/>
</dbReference>
<feature type="transmembrane region" description="Helical" evidence="17">
    <location>
        <begin position="491"/>
        <end position="510"/>
    </location>
</feature>
<comment type="cofactor">
    <cofactor evidence="1">
        <name>Zn(2+)</name>
        <dbReference type="ChEBI" id="CHEBI:29105"/>
    </cofactor>
</comment>
<keyword evidence="6 15" id="KW-0645">Protease</keyword>
<gene>
    <name evidence="21" type="ORF">NEMBOFW57_005802</name>
</gene>
<feature type="transmembrane region" description="Helical" evidence="17">
    <location>
        <begin position="525"/>
        <end position="544"/>
    </location>
</feature>
<feature type="transmembrane region" description="Helical" evidence="17">
    <location>
        <begin position="556"/>
        <end position="577"/>
    </location>
</feature>
<evidence type="ECO:0000256" key="8">
    <source>
        <dbReference type="ARBA" id="ARBA00022723"/>
    </source>
</evidence>
<dbReference type="InterPro" id="IPR053976">
    <property type="entry name" value="PFF1_TM"/>
</dbReference>
<dbReference type="Pfam" id="PF04389">
    <property type="entry name" value="Peptidase_M28"/>
    <property type="match status" value="1"/>
</dbReference>
<feature type="domain" description="Peptidase M28" evidence="18">
    <location>
        <begin position="177"/>
        <end position="352"/>
    </location>
</feature>
<dbReference type="InterPro" id="IPR045175">
    <property type="entry name" value="M28_fam"/>
</dbReference>
<name>A0AAD4EXW3_9PEZI</name>
<feature type="region of interest" description="Disordered" evidence="16">
    <location>
        <begin position="593"/>
        <end position="660"/>
    </location>
</feature>
<feature type="transmembrane region" description="Helical" evidence="17">
    <location>
        <begin position="18"/>
        <end position="36"/>
    </location>
</feature>
<dbReference type="InterPro" id="IPR048024">
    <property type="entry name" value="Fxna-like_M28_dom"/>
</dbReference>
<dbReference type="EC" id="3.4.-.-" evidence="15"/>
<keyword evidence="9 15" id="KW-0378">Hydrolase</keyword>
<dbReference type="InterPro" id="IPR053975">
    <property type="entry name" value="PFF1_C"/>
</dbReference>
<evidence type="ECO:0000256" key="6">
    <source>
        <dbReference type="ARBA" id="ARBA00022670"/>
    </source>
</evidence>
<dbReference type="Pfam" id="PF22250">
    <property type="entry name" value="PFF1_C"/>
    <property type="match status" value="1"/>
</dbReference>
<keyword evidence="22" id="KW-1185">Reference proteome</keyword>
<keyword evidence="13 17" id="KW-0472">Membrane</keyword>
<evidence type="ECO:0000313" key="21">
    <source>
        <dbReference type="EMBL" id="KAG7289431.1"/>
    </source>
</evidence>
<dbReference type="GO" id="GO:0008235">
    <property type="term" value="F:metalloexopeptidase activity"/>
    <property type="evidence" value="ECO:0007669"/>
    <property type="project" value="InterPro"/>
</dbReference>
<accession>A0AAD4EXW3</accession>
<evidence type="ECO:0000256" key="12">
    <source>
        <dbReference type="ARBA" id="ARBA00023049"/>
    </source>
</evidence>
<sequence>MVDEGDMINPFSFRPGPVTFWTTITYLALLIPIIVINENTPPAPSDGSPVKGINLTEAWLDLSTLTKGYHPYNSHYNDDLREYLLQRIQSILDLNGVAWTTDGAGSSNSDAAVTVFDDLTSNCTFLMASGVVPAPNTPQVAAYFEGTNILVYIRGKSDGRGRWWNTADAHDTRSSGKGLTLVNAHYDSVSTGYGATDDGMGVVTCLQLIQHFTHPDNKPERGIVVMLNNGEEDYLYGARALGQHPLNPHIHTFLNLEGAGAGGRAILFRSTDREVTAAYAGSPDPFGTVIGSDAFGLGFIRSGTDYSVLYDVFGQRGLDVAFFKPRARYHTNQDDARHASKGSLWHMLSASIHTATQLSSDTGNTFIGPRPDGARGKVHNGSPSDGVWFDLFGKGFVLFGLRGMFAWSLTVLIATPLILVLVSYLLHRVDKYYLFSSSVRIGDQPDDELVSVGGWKGFFRFPFALLVAGSLTLGVAYLMRKVNPFIIYSSRYTVLAMMVSLFYFTFWAIMRGANFARPSALHRGYVQIWLFIIGWAMLVAVTVAEDRLRIGAGYMFVFFQSAVFLSLFIALCELFALPKKAAWALQMREEQEERHFQRGRSNGDLSPSQLPPPVPHQESTPPGTRHSNSGPAPANQDDDTDAEPPTERTPLVGGTTADGARTTFATTYRRSLSAIANTTRRVSDTATSLTTTPREPFEHEQPWSAHLPSWTWFLQFLLLGPFTIVLVAQTVLMLVDAVHQTGADGSSLLLPYLIVFLGAVLLVLPLAPFAHRVSHHVPLALLVVFAGTLVFNLVREPFGEGARYKVYLVQTLDLDAGGNRVCYNGVEEFVRPVIAALPSAAGREVVCGESKRKGLVACCFDAKGLEPNLLLGSASEKGSSAVGADKGLEGLVTVNATRTGGNAARIEIAANNTKACFLEFEQPVSALRVQGSSGWDERFGQYPDAGVKNLRLWHRRWDEPWTVEVEWKDTALVTSLDGGASEDGAVRNWSEDEELRKRGAGLKGSVVCMWSDANTEGTIPALDEALRFVPAWAAVTKLSEGLVEGRKGFEV</sequence>
<keyword evidence="14" id="KW-0325">Glycoprotein</keyword>
<dbReference type="PANTHER" id="PTHR12147:SF58">
    <property type="entry name" value="VACUOLAR MEMBRANE PROTEASE"/>
    <property type="match status" value="1"/>
</dbReference>
<feature type="domain" description="Vacuolar membrane protease C-terminal" evidence="19">
    <location>
        <begin position="805"/>
        <end position="1044"/>
    </location>
</feature>
<reference evidence="21" key="1">
    <citation type="submission" date="2023-02" db="EMBL/GenBank/DDBJ databases">
        <authorList>
            <person name="Palmer J.M."/>
        </authorList>
    </citation>
    <scope>NUCLEOTIDE SEQUENCE</scope>
    <source>
        <strain evidence="21">FW57</strain>
    </source>
</reference>
<evidence type="ECO:0000256" key="7">
    <source>
        <dbReference type="ARBA" id="ARBA00022692"/>
    </source>
</evidence>
<evidence type="ECO:0000256" key="16">
    <source>
        <dbReference type="SAM" id="MobiDB-lite"/>
    </source>
</evidence>
<evidence type="ECO:0000256" key="9">
    <source>
        <dbReference type="ARBA" id="ARBA00022801"/>
    </source>
</evidence>
<comment type="similarity">
    <text evidence="4 15">Belongs to the peptidase M28 family.</text>
</comment>
<keyword evidence="12" id="KW-0482">Metalloprotease</keyword>
<keyword evidence="5" id="KW-0926">Vacuole</keyword>
<dbReference type="GO" id="GO:0005774">
    <property type="term" value="C:vacuolar membrane"/>
    <property type="evidence" value="ECO:0007669"/>
    <property type="project" value="UniProtKB-SubCell"/>
</dbReference>
<evidence type="ECO:0000256" key="3">
    <source>
        <dbReference type="ARBA" id="ARBA00004128"/>
    </source>
</evidence>
<comment type="subcellular location">
    <subcellularLocation>
        <location evidence="3">Vacuole membrane</location>
        <topology evidence="3">Multi-pass membrane protein</topology>
    </subcellularLocation>
</comment>
<dbReference type="PANTHER" id="PTHR12147">
    <property type="entry name" value="METALLOPEPTIDASE M28 FAMILY MEMBER"/>
    <property type="match status" value="1"/>
</dbReference>
<dbReference type="FunFam" id="3.40.630.10:FF:000057">
    <property type="entry name" value="Vacuolar membrane protease"/>
    <property type="match status" value="1"/>
</dbReference>
<feature type="compositionally biased region" description="Polar residues" evidence="16">
    <location>
        <begin position="617"/>
        <end position="630"/>
    </location>
</feature>
<evidence type="ECO:0000313" key="22">
    <source>
        <dbReference type="Proteomes" id="UP001197093"/>
    </source>
</evidence>
<dbReference type="AlphaFoldDB" id="A0AAD4EXW3"/>
<dbReference type="SUPFAM" id="SSF53187">
    <property type="entry name" value="Zn-dependent exopeptidases"/>
    <property type="match status" value="1"/>
</dbReference>
<feature type="domain" description="Vacuolar membrane protease transmembrane" evidence="20">
    <location>
        <begin position="459"/>
        <end position="777"/>
    </location>
</feature>
<keyword evidence="8 15" id="KW-0479">Metal-binding</keyword>
<evidence type="ECO:0000256" key="2">
    <source>
        <dbReference type="ARBA" id="ARBA00003273"/>
    </source>
</evidence>
<keyword evidence="7 17" id="KW-0812">Transmembrane</keyword>
<dbReference type="Gene3D" id="3.40.630.10">
    <property type="entry name" value="Zn peptidases"/>
    <property type="match status" value="1"/>
</dbReference>
<comment type="caution">
    <text evidence="21">The sequence shown here is derived from an EMBL/GenBank/DDBJ whole genome shotgun (WGS) entry which is preliminary data.</text>
</comment>
<evidence type="ECO:0000256" key="1">
    <source>
        <dbReference type="ARBA" id="ARBA00001947"/>
    </source>
</evidence>
<feature type="transmembrane region" description="Helical" evidence="17">
    <location>
        <begin position="712"/>
        <end position="735"/>
    </location>
</feature>
<feature type="transmembrane region" description="Helical" evidence="17">
    <location>
        <begin position="458"/>
        <end position="479"/>
    </location>
</feature>
<protein>
    <recommendedName>
        <fullName evidence="15">Peptide hydrolase</fullName>
        <ecNumber evidence="15">3.4.-.-</ecNumber>
    </recommendedName>
</protein>
<dbReference type="GO" id="GO:0046872">
    <property type="term" value="F:metal ion binding"/>
    <property type="evidence" value="ECO:0007669"/>
    <property type="project" value="UniProtKB-KW"/>
</dbReference>
<dbReference type="CDD" id="cd03875">
    <property type="entry name" value="M28_Fxna_like"/>
    <property type="match status" value="1"/>
</dbReference>
<keyword evidence="11 17" id="KW-1133">Transmembrane helix</keyword>
<evidence type="ECO:0000256" key="5">
    <source>
        <dbReference type="ARBA" id="ARBA00022554"/>
    </source>
</evidence>
<dbReference type="GO" id="GO:0006508">
    <property type="term" value="P:proteolysis"/>
    <property type="evidence" value="ECO:0007669"/>
    <property type="project" value="UniProtKB-KW"/>
</dbReference>
<dbReference type="EMBL" id="JAHCVI010000002">
    <property type="protein sequence ID" value="KAG7289431.1"/>
    <property type="molecule type" value="Genomic_DNA"/>
</dbReference>
<evidence type="ECO:0000256" key="13">
    <source>
        <dbReference type="ARBA" id="ARBA00023136"/>
    </source>
</evidence>
<evidence type="ECO:0000256" key="17">
    <source>
        <dbReference type="SAM" id="Phobius"/>
    </source>
</evidence>
<feature type="transmembrane region" description="Helical" evidence="17">
    <location>
        <begin position="404"/>
        <end position="426"/>
    </location>
</feature>
<comment type="function">
    <text evidence="2">May be involved in vacuolar sorting and osmoregulation.</text>
</comment>
<proteinExistence type="inferred from homology"/>
<dbReference type="Proteomes" id="UP001197093">
    <property type="component" value="Unassembled WGS sequence"/>
</dbReference>
<feature type="transmembrane region" description="Helical" evidence="17">
    <location>
        <begin position="747"/>
        <end position="770"/>
    </location>
</feature>
<evidence type="ECO:0000259" key="18">
    <source>
        <dbReference type="Pfam" id="PF04389"/>
    </source>
</evidence>
<keyword evidence="10 15" id="KW-0862">Zinc</keyword>
<feature type="transmembrane region" description="Helical" evidence="17">
    <location>
        <begin position="776"/>
        <end position="794"/>
    </location>
</feature>
<dbReference type="Pfam" id="PF22251">
    <property type="entry name" value="PFF1_TM"/>
    <property type="match status" value="1"/>
</dbReference>
<evidence type="ECO:0000259" key="19">
    <source>
        <dbReference type="Pfam" id="PF22250"/>
    </source>
</evidence>
<evidence type="ECO:0000259" key="20">
    <source>
        <dbReference type="Pfam" id="PF22251"/>
    </source>
</evidence>
<organism evidence="21 22">
    <name type="scientific">Staphylotrichum longicolle</name>
    <dbReference type="NCBI Taxonomy" id="669026"/>
    <lineage>
        <taxon>Eukaryota</taxon>
        <taxon>Fungi</taxon>
        <taxon>Dikarya</taxon>
        <taxon>Ascomycota</taxon>
        <taxon>Pezizomycotina</taxon>
        <taxon>Sordariomycetes</taxon>
        <taxon>Sordariomycetidae</taxon>
        <taxon>Sordariales</taxon>
        <taxon>Chaetomiaceae</taxon>
        <taxon>Staphylotrichum</taxon>
    </lineage>
</organism>
<evidence type="ECO:0000256" key="11">
    <source>
        <dbReference type="ARBA" id="ARBA00022989"/>
    </source>
</evidence>
<evidence type="ECO:0000256" key="15">
    <source>
        <dbReference type="RuleBase" id="RU361240"/>
    </source>
</evidence>
<evidence type="ECO:0000256" key="10">
    <source>
        <dbReference type="ARBA" id="ARBA00022833"/>
    </source>
</evidence>
<feature type="compositionally biased region" description="Polar residues" evidence="16">
    <location>
        <begin position="599"/>
        <end position="608"/>
    </location>
</feature>
<evidence type="ECO:0000256" key="4">
    <source>
        <dbReference type="ARBA" id="ARBA00010918"/>
    </source>
</evidence>